<name>A0ABW6IKV7_9CYAN</name>
<organism evidence="2 3">
    <name type="scientific">Almyronema epifaneia S1</name>
    <dbReference type="NCBI Taxonomy" id="2991925"/>
    <lineage>
        <taxon>Bacteria</taxon>
        <taxon>Bacillati</taxon>
        <taxon>Cyanobacteriota</taxon>
        <taxon>Cyanophyceae</taxon>
        <taxon>Nodosilineales</taxon>
        <taxon>Nodosilineaceae</taxon>
        <taxon>Almyronema</taxon>
        <taxon>Almyronema epifaneia</taxon>
    </lineage>
</organism>
<dbReference type="SUPFAM" id="SSF140869">
    <property type="entry name" value="GUN4-like"/>
    <property type="match status" value="1"/>
</dbReference>
<comment type="caution">
    <text evidence="2">The sequence shown here is derived from an EMBL/GenBank/DDBJ whole genome shotgun (WGS) entry which is preliminary data.</text>
</comment>
<dbReference type="Pfam" id="PF05419">
    <property type="entry name" value="GUN4"/>
    <property type="match status" value="1"/>
</dbReference>
<dbReference type="CDD" id="cd16383">
    <property type="entry name" value="GUN4"/>
    <property type="match status" value="1"/>
</dbReference>
<sequence length="172" mass="19503">MQTTIPALDYQDLDNLLSEQDWEAADRATADLLRQAANQLEAIALPTEAIAHLPCADLHRLDQLWTQHSRGQFGFSVQREIYTSLDYNAVQFSHAVGWTPWAIKPFAFFRFYSRLNFSLDAPRGQFPALWFWQLSLENSFLAGGFGSGRGAGYVDADKLDALMLRLERCSLQ</sequence>
<dbReference type="RefSeq" id="WP_377967727.1">
    <property type="nucleotide sequence ID" value="NZ_JBHZOL010000102.1"/>
</dbReference>
<dbReference type="PANTHER" id="PTHR34800:SF1">
    <property type="entry name" value="TETRAPYRROLE-BINDING PROTEIN, CHLOROPLASTIC"/>
    <property type="match status" value="1"/>
</dbReference>
<evidence type="ECO:0000313" key="2">
    <source>
        <dbReference type="EMBL" id="MFE4108220.1"/>
    </source>
</evidence>
<feature type="domain" description="GUN4-like" evidence="1">
    <location>
        <begin position="8"/>
        <end position="129"/>
    </location>
</feature>
<dbReference type="Gene3D" id="1.25.40.620">
    <property type="match status" value="1"/>
</dbReference>
<keyword evidence="3" id="KW-1185">Reference proteome</keyword>
<proteinExistence type="predicted"/>
<dbReference type="InterPro" id="IPR008629">
    <property type="entry name" value="GUN4-like"/>
</dbReference>
<dbReference type="PANTHER" id="PTHR34800">
    <property type="entry name" value="TETRAPYRROLE-BINDING PROTEIN, CHLOROPLASTIC"/>
    <property type="match status" value="1"/>
</dbReference>
<accession>A0ABW6IKV7</accession>
<gene>
    <name evidence="2" type="ORF">ACFVKH_18205</name>
</gene>
<dbReference type="InterPro" id="IPR037215">
    <property type="entry name" value="GUN4-like_sf"/>
</dbReference>
<reference evidence="2 3" key="1">
    <citation type="submission" date="2024-10" db="EMBL/GenBank/DDBJ databases">
        <authorList>
            <person name="Ratan Roy A."/>
            <person name="Morales Sandoval P.H."/>
            <person name="De Los Santos Villalobos S."/>
            <person name="Chakraborty S."/>
            <person name="Mukherjee J."/>
        </authorList>
    </citation>
    <scope>NUCLEOTIDE SEQUENCE [LARGE SCALE GENOMIC DNA]</scope>
    <source>
        <strain evidence="2 3">S1</strain>
    </source>
</reference>
<dbReference type="Gene3D" id="1.10.10.1770">
    <property type="entry name" value="Gun4-like"/>
    <property type="match status" value="1"/>
</dbReference>
<dbReference type="EMBL" id="JBHZOL010000102">
    <property type="protein sequence ID" value="MFE4108220.1"/>
    <property type="molecule type" value="Genomic_DNA"/>
</dbReference>
<evidence type="ECO:0000259" key="1">
    <source>
        <dbReference type="Pfam" id="PF05419"/>
    </source>
</evidence>
<dbReference type="Proteomes" id="UP001600165">
    <property type="component" value="Unassembled WGS sequence"/>
</dbReference>
<protein>
    <submittedName>
        <fullName evidence="2">GUN4 domain-containing protein</fullName>
    </submittedName>
</protein>
<evidence type="ECO:0000313" key="3">
    <source>
        <dbReference type="Proteomes" id="UP001600165"/>
    </source>
</evidence>